<dbReference type="PANTHER" id="PTHR30231:SF4">
    <property type="entry name" value="PROTEIN NEN2"/>
    <property type="match status" value="1"/>
</dbReference>
<dbReference type="EC" id="2.7.7.7" evidence="5"/>
<reference evidence="5 6" key="1">
    <citation type="submission" date="2014-09" db="EMBL/GenBank/DDBJ databases">
        <authorList>
            <person name="Grob C."/>
            <person name="Taubert M."/>
            <person name="Howat A.M."/>
            <person name="Burns O.J."/>
            <person name="Dixon J.L."/>
            <person name="Chen Y."/>
            <person name="Murrell J.C."/>
        </authorList>
    </citation>
    <scope>NUCLEOTIDE SEQUENCE [LARGE SCALE GENOMIC DNA]</scope>
    <source>
        <strain evidence="5">L4</strain>
    </source>
</reference>
<dbReference type="NCBIfam" id="NF006602">
    <property type="entry name" value="PRK09146.1"/>
    <property type="match status" value="1"/>
</dbReference>
<evidence type="ECO:0000256" key="1">
    <source>
        <dbReference type="ARBA" id="ARBA00022722"/>
    </source>
</evidence>
<dbReference type="InterPro" id="IPR013520">
    <property type="entry name" value="Ribonucl_H"/>
</dbReference>
<sequence length="240" mass="27441">MFKKRSQQSVIDEWQHYQAQQAKASVNPTLQRFYQMPLTDPDMPLSEVPFVALDFETTGLDPRYNEIVSFGLVPFTLRGIKPSDGHYQVVKPNCVLSEESIAFHRITHSQVDTAPPLEKVLDELLGRLSGCIVVVHYQQIERPFLDLACRKLWGEHCLFPLIDTMAIEARWQRSGWKHKLKKTLGLQPVSIRLDDSRQRYGLPSYSAHHAKVDAMATAELFLAQVARHYSPTTAIGQLWD</sequence>
<dbReference type="CDD" id="cd06127">
    <property type="entry name" value="DEDDh"/>
    <property type="match status" value="1"/>
</dbReference>
<evidence type="ECO:0000256" key="2">
    <source>
        <dbReference type="ARBA" id="ARBA00022801"/>
    </source>
</evidence>
<gene>
    <name evidence="5" type="ORF">LP43_2314</name>
</gene>
<dbReference type="GO" id="GO:0008408">
    <property type="term" value="F:3'-5' exonuclease activity"/>
    <property type="evidence" value="ECO:0007669"/>
    <property type="project" value="TreeGrafter"/>
</dbReference>
<keyword evidence="5" id="KW-0808">Transferase</keyword>
<keyword evidence="1" id="KW-0540">Nuclease</keyword>
<dbReference type="SMART" id="SM00479">
    <property type="entry name" value="EXOIII"/>
    <property type="match status" value="1"/>
</dbReference>
<dbReference type="EMBL" id="JRQD01000006">
    <property type="protein sequence ID" value="KGM05999.1"/>
    <property type="molecule type" value="Genomic_DNA"/>
</dbReference>
<keyword evidence="2" id="KW-0378">Hydrolase</keyword>
<accession>A0A0A0BFU3</accession>
<keyword evidence="5" id="KW-0548">Nucleotidyltransferase</keyword>
<dbReference type="GO" id="GO:0005829">
    <property type="term" value="C:cytosol"/>
    <property type="evidence" value="ECO:0007669"/>
    <property type="project" value="TreeGrafter"/>
</dbReference>
<protein>
    <submittedName>
        <fullName evidence="5">DNA polymerase III epsilon subunit</fullName>
        <ecNumber evidence="5">2.7.7.7</ecNumber>
    </submittedName>
</protein>
<dbReference type="Proteomes" id="UP000029999">
    <property type="component" value="Unassembled WGS sequence"/>
</dbReference>
<dbReference type="PANTHER" id="PTHR30231">
    <property type="entry name" value="DNA POLYMERASE III SUBUNIT EPSILON"/>
    <property type="match status" value="1"/>
</dbReference>
<dbReference type="STRING" id="392484.LP43_2314"/>
<evidence type="ECO:0000313" key="6">
    <source>
        <dbReference type="Proteomes" id="UP000029999"/>
    </source>
</evidence>
<organism evidence="5 6">
    <name type="scientific">Methylophaga thiooxydans</name>
    <dbReference type="NCBI Taxonomy" id="392484"/>
    <lineage>
        <taxon>Bacteria</taxon>
        <taxon>Pseudomonadati</taxon>
        <taxon>Pseudomonadota</taxon>
        <taxon>Gammaproteobacteria</taxon>
        <taxon>Thiotrichales</taxon>
        <taxon>Piscirickettsiaceae</taxon>
        <taxon>Methylophaga</taxon>
    </lineage>
</organism>
<dbReference type="Gene3D" id="3.30.420.10">
    <property type="entry name" value="Ribonuclease H-like superfamily/Ribonuclease H"/>
    <property type="match status" value="1"/>
</dbReference>
<keyword evidence="3" id="KW-0269">Exonuclease</keyword>
<dbReference type="Pfam" id="PF00929">
    <property type="entry name" value="RNase_T"/>
    <property type="match status" value="1"/>
</dbReference>
<dbReference type="AlphaFoldDB" id="A0A0A0BFU3"/>
<evidence type="ECO:0000259" key="4">
    <source>
        <dbReference type="SMART" id="SM00479"/>
    </source>
</evidence>
<feature type="domain" description="Exonuclease" evidence="4">
    <location>
        <begin position="49"/>
        <end position="230"/>
    </location>
</feature>
<dbReference type="RefSeq" id="WP_036315500.1">
    <property type="nucleotide sequence ID" value="NZ_JRQD01000006.1"/>
</dbReference>
<dbReference type="SUPFAM" id="SSF53098">
    <property type="entry name" value="Ribonuclease H-like"/>
    <property type="match status" value="1"/>
</dbReference>
<dbReference type="InterPro" id="IPR012337">
    <property type="entry name" value="RNaseH-like_sf"/>
</dbReference>
<dbReference type="InterPro" id="IPR036397">
    <property type="entry name" value="RNaseH_sf"/>
</dbReference>
<proteinExistence type="predicted"/>
<dbReference type="GO" id="GO:0003887">
    <property type="term" value="F:DNA-directed DNA polymerase activity"/>
    <property type="evidence" value="ECO:0007669"/>
    <property type="project" value="UniProtKB-EC"/>
</dbReference>
<comment type="caution">
    <text evidence="5">The sequence shown here is derived from an EMBL/GenBank/DDBJ whole genome shotgun (WGS) entry which is preliminary data.</text>
</comment>
<evidence type="ECO:0000313" key="5">
    <source>
        <dbReference type="EMBL" id="KGM05999.1"/>
    </source>
</evidence>
<evidence type="ECO:0000256" key="3">
    <source>
        <dbReference type="ARBA" id="ARBA00022839"/>
    </source>
</evidence>
<dbReference type="GO" id="GO:0003676">
    <property type="term" value="F:nucleic acid binding"/>
    <property type="evidence" value="ECO:0007669"/>
    <property type="project" value="InterPro"/>
</dbReference>
<name>A0A0A0BFU3_9GAMM</name>